<evidence type="ECO:0000313" key="2">
    <source>
        <dbReference type="EMBL" id="MCX2837812.1"/>
    </source>
</evidence>
<proteinExistence type="predicted"/>
<accession>A0A9X3CVS3</accession>
<feature type="transmembrane region" description="Helical" evidence="1">
    <location>
        <begin position="935"/>
        <end position="955"/>
    </location>
</feature>
<evidence type="ECO:0000313" key="3">
    <source>
        <dbReference type="Proteomes" id="UP001148482"/>
    </source>
</evidence>
<feature type="transmembrane region" description="Helical" evidence="1">
    <location>
        <begin position="1032"/>
        <end position="1057"/>
    </location>
</feature>
<feature type="transmembrane region" description="Helical" evidence="1">
    <location>
        <begin position="1003"/>
        <end position="1026"/>
    </location>
</feature>
<dbReference type="PANTHER" id="PTHR32063:SF16">
    <property type="entry name" value="CATION EFFLUX SYSTEM (ACRB_ACRD_ACRF FAMILY)"/>
    <property type="match status" value="1"/>
</dbReference>
<dbReference type="AlphaFoldDB" id="A0A9X3CVS3"/>
<feature type="transmembrane region" description="Helical" evidence="1">
    <location>
        <begin position="453"/>
        <end position="476"/>
    </location>
</feature>
<feature type="transmembrane region" description="Helical" evidence="1">
    <location>
        <begin position="351"/>
        <end position="369"/>
    </location>
</feature>
<name>A0A9X3CVS3_9FLAO</name>
<dbReference type="Gene3D" id="3.30.2090.10">
    <property type="entry name" value="Multidrug efflux transporter AcrB TolC docking domain, DN and DC subdomains"/>
    <property type="match status" value="2"/>
</dbReference>
<dbReference type="Proteomes" id="UP001148482">
    <property type="component" value="Unassembled WGS sequence"/>
</dbReference>
<sequence length="1083" mass="120738">MKEGLAGKIAKGFINSKLTVLLMIVFMIVGVYASFLIPREEEPQIDVPMADIFVGYPGASPTEVEQRIIKPLEKMVSNIPGVEYVYSTSMEEQGMLIVQFYVGEDIERSYVKLYNELMKNMDQFPPNVTQPLVKTRAIDDVPVLGLTLWSENYDDYQLRQMANELRHEIEKVEDVSIVNTIGGRDRQLRVVLDKDRMAASGVDMLRVSEKIQASNQQLSSGSFDRNDSEILVSSGSFLESPQDVENLIVGVNNGQPVYLKQIATVKDGPEISKSYVNFGFGQAINASENYPGEYPAVTLSVAKRKGADAMKIADVILEKVEHLQTNLIPEDVHVEVTRNYGETASHKVGELLLHLIGAIIAVTLVVMLAMGWRGGLVVFLSVPITFALTLLSYYMLDYTLNRITLFALVFVTGIVVDDSIIIAENMHRHFKMKRLPFKQAALYAINEVGNPTILATFTVIASVLPMAFVSGLMGPYMSPMPIGASIAMILSLFVALTITPYLGFIFLREKEKKGKPVKEAEKGIEDSMIYRVYKRFEEPLIDNAKIRWGFLGLTILLLLGSVALFFTEDVAVKMLPFDNKNEFQVVIDMPEGTTLERTAVVTKEIGQYLNQSPQVVNYQTYIGTSAPITFNGLVRHYDLRGASNTADIQVNLLPKGDRDLQSHDIAKLLRPDIQAIGDKYGANIKLVEVPPGPPVLSTIVAEVYGPDYETQIALADSIQTILHNTEDVVDIDWMVEADQKEYKFEIDKEKAMLYGIAPQQIVYTLNSALGERAITQLYDEEATQRVGIVLALDEEEKSSVEDIMNIQIASQSGQMIPITDLVTPTEVTRDKSIYRKNQKRVVYVLADMAGELESPVYAILGMEEKLKEIELPAGYEISDLYMGQPQYEDDYTVKWDGEWQITLEVFRDLGIAFLGVIVIIYILIVGWFQNFKAPIVMMVAIPLSLIGIVLGHWIMGAFFTATSFIGMIALAGIMVRNSVLLIDFVNLRLEDGIPLKQAVIEAGAVRTTPILLTAGTVVIGAFVILFDPIFQGLAISLMGGTIVSTFLTLLVVPLVYYMIERKKYEDRDVKPEVEEKRETEEVL</sequence>
<keyword evidence="1" id="KW-1133">Transmembrane helix</keyword>
<dbReference type="InterPro" id="IPR001036">
    <property type="entry name" value="Acrflvin-R"/>
</dbReference>
<dbReference type="PRINTS" id="PR00702">
    <property type="entry name" value="ACRIFLAVINRP"/>
</dbReference>
<dbReference type="InterPro" id="IPR027463">
    <property type="entry name" value="AcrB_DN_DC_subdom"/>
</dbReference>
<evidence type="ECO:0000256" key="1">
    <source>
        <dbReference type="SAM" id="Phobius"/>
    </source>
</evidence>
<keyword evidence="1" id="KW-0472">Membrane</keyword>
<feature type="transmembrane region" description="Helical" evidence="1">
    <location>
        <begin position="376"/>
        <end position="396"/>
    </location>
</feature>
<dbReference type="GO" id="GO:0042910">
    <property type="term" value="F:xenobiotic transmembrane transporter activity"/>
    <property type="evidence" value="ECO:0007669"/>
    <property type="project" value="TreeGrafter"/>
</dbReference>
<feature type="transmembrane region" description="Helical" evidence="1">
    <location>
        <begin position="909"/>
        <end position="928"/>
    </location>
</feature>
<keyword evidence="3" id="KW-1185">Reference proteome</keyword>
<feature type="transmembrane region" description="Helical" evidence="1">
    <location>
        <begin position="548"/>
        <end position="566"/>
    </location>
</feature>
<dbReference type="SUPFAM" id="SSF82714">
    <property type="entry name" value="Multidrug efflux transporter AcrB TolC docking domain, DN and DC subdomains"/>
    <property type="match status" value="2"/>
</dbReference>
<organism evidence="2 3">
    <name type="scientific">Salinimicrobium profundisediminis</name>
    <dbReference type="NCBI Taxonomy" id="2994553"/>
    <lineage>
        <taxon>Bacteria</taxon>
        <taxon>Pseudomonadati</taxon>
        <taxon>Bacteroidota</taxon>
        <taxon>Flavobacteriia</taxon>
        <taxon>Flavobacteriales</taxon>
        <taxon>Flavobacteriaceae</taxon>
        <taxon>Salinimicrobium</taxon>
    </lineage>
</organism>
<dbReference type="EMBL" id="JAPJDA010000008">
    <property type="protein sequence ID" value="MCX2837812.1"/>
    <property type="molecule type" value="Genomic_DNA"/>
</dbReference>
<feature type="transmembrane region" description="Helical" evidence="1">
    <location>
        <begin position="482"/>
        <end position="507"/>
    </location>
</feature>
<dbReference type="SUPFAM" id="SSF82866">
    <property type="entry name" value="Multidrug efflux transporter AcrB transmembrane domain"/>
    <property type="match status" value="2"/>
</dbReference>
<dbReference type="RefSeq" id="WP_266069056.1">
    <property type="nucleotide sequence ID" value="NZ_JAPJDA010000008.1"/>
</dbReference>
<feature type="transmembrane region" description="Helical" evidence="1">
    <location>
        <begin position="20"/>
        <end position="37"/>
    </location>
</feature>
<dbReference type="Pfam" id="PF00873">
    <property type="entry name" value="ACR_tran"/>
    <property type="match status" value="1"/>
</dbReference>
<comment type="caution">
    <text evidence="2">The sequence shown here is derived from an EMBL/GenBank/DDBJ whole genome shotgun (WGS) entry which is preliminary data.</text>
</comment>
<protein>
    <submittedName>
        <fullName evidence="2">Efflux RND transporter permease subunit</fullName>
    </submittedName>
</protein>
<keyword evidence="1" id="KW-0812">Transmembrane</keyword>
<reference evidence="2" key="1">
    <citation type="submission" date="2022-11" db="EMBL/GenBank/DDBJ databases">
        <title>Salinimicrobium profundisediminis sp. nov., isolated from deep-sea sediment of the Mariana Trench.</title>
        <authorList>
            <person name="Fu H."/>
        </authorList>
    </citation>
    <scope>NUCLEOTIDE SEQUENCE</scope>
    <source>
        <strain evidence="2">MT39</strain>
    </source>
</reference>
<dbReference type="Gene3D" id="1.20.1640.10">
    <property type="entry name" value="Multidrug efflux transporter AcrB transmembrane domain"/>
    <property type="match status" value="2"/>
</dbReference>
<feature type="transmembrane region" description="Helical" evidence="1">
    <location>
        <begin position="402"/>
        <end position="423"/>
    </location>
</feature>
<dbReference type="Gene3D" id="3.30.70.1320">
    <property type="entry name" value="Multidrug efflux transporter AcrB pore domain like"/>
    <property type="match status" value="1"/>
</dbReference>
<dbReference type="Gene3D" id="3.30.70.1430">
    <property type="entry name" value="Multidrug efflux transporter AcrB pore domain"/>
    <property type="match status" value="2"/>
</dbReference>
<dbReference type="Gene3D" id="3.30.70.1440">
    <property type="entry name" value="Multidrug efflux transporter AcrB pore domain"/>
    <property type="match status" value="1"/>
</dbReference>
<dbReference type="SUPFAM" id="SSF82693">
    <property type="entry name" value="Multidrug efflux transporter AcrB pore domain, PN1, PN2, PC1 and PC2 subdomains"/>
    <property type="match status" value="3"/>
</dbReference>
<dbReference type="GO" id="GO:0005886">
    <property type="term" value="C:plasma membrane"/>
    <property type="evidence" value="ECO:0007669"/>
    <property type="project" value="TreeGrafter"/>
</dbReference>
<feature type="transmembrane region" description="Helical" evidence="1">
    <location>
        <begin position="961"/>
        <end position="982"/>
    </location>
</feature>
<dbReference type="PANTHER" id="PTHR32063">
    <property type="match status" value="1"/>
</dbReference>
<gene>
    <name evidence="2" type="ORF">OQ279_06565</name>
</gene>